<name>A0A1F7V8D7_9BACT</name>
<comment type="caution">
    <text evidence="2">The sequence shown here is derived from an EMBL/GenBank/DDBJ whole genome shotgun (WGS) entry which is preliminary data.</text>
</comment>
<dbReference type="Pfam" id="PF01106">
    <property type="entry name" value="NifU"/>
    <property type="match status" value="1"/>
</dbReference>
<sequence>MQKELLEKRLEHLKPILASAGRSIEVLSVEVPSATFRLSGFCGGCACSTSYREGIMDLVKETCPEITEINFEEI</sequence>
<evidence type="ECO:0000313" key="2">
    <source>
        <dbReference type="EMBL" id="OGL86357.1"/>
    </source>
</evidence>
<dbReference type="Proteomes" id="UP000176593">
    <property type="component" value="Unassembled WGS sequence"/>
</dbReference>
<evidence type="ECO:0000313" key="3">
    <source>
        <dbReference type="Proteomes" id="UP000176593"/>
    </source>
</evidence>
<dbReference type="GO" id="GO:0016226">
    <property type="term" value="P:iron-sulfur cluster assembly"/>
    <property type="evidence" value="ECO:0007669"/>
    <property type="project" value="InterPro"/>
</dbReference>
<gene>
    <name evidence="2" type="ORF">A3I41_02245</name>
</gene>
<protein>
    <recommendedName>
        <fullName evidence="1">NIF system FeS cluster assembly NifU C-terminal domain-containing protein</fullName>
    </recommendedName>
</protein>
<dbReference type="GO" id="GO:0051536">
    <property type="term" value="F:iron-sulfur cluster binding"/>
    <property type="evidence" value="ECO:0007669"/>
    <property type="project" value="InterPro"/>
</dbReference>
<evidence type="ECO:0000259" key="1">
    <source>
        <dbReference type="Pfam" id="PF01106"/>
    </source>
</evidence>
<dbReference type="EMBL" id="MGEQ01000010">
    <property type="protein sequence ID" value="OGL86357.1"/>
    <property type="molecule type" value="Genomic_DNA"/>
</dbReference>
<dbReference type="GO" id="GO:0005506">
    <property type="term" value="F:iron ion binding"/>
    <property type="evidence" value="ECO:0007669"/>
    <property type="project" value="InterPro"/>
</dbReference>
<proteinExistence type="predicted"/>
<feature type="domain" description="NIF system FeS cluster assembly NifU C-terminal" evidence="1">
    <location>
        <begin position="8"/>
        <end position="69"/>
    </location>
</feature>
<dbReference type="AlphaFoldDB" id="A0A1F7V8D7"/>
<organism evidence="2 3">
    <name type="scientific">Candidatus Uhrbacteria bacterium RIFCSPLOWO2_02_FULL_48_18</name>
    <dbReference type="NCBI Taxonomy" id="1802408"/>
    <lineage>
        <taxon>Bacteria</taxon>
        <taxon>Candidatus Uhriibacteriota</taxon>
    </lineage>
</organism>
<reference evidence="2 3" key="1">
    <citation type="journal article" date="2016" name="Nat. Commun.">
        <title>Thousands of microbial genomes shed light on interconnected biogeochemical processes in an aquifer system.</title>
        <authorList>
            <person name="Anantharaman K."/>
            <person name="Brown C.T."/>
            <person name="Hug L.A."/>
            <person name="Sharon I."/>
            <person name="Castelle C.J."/>
            <person name="Probst A.J."/>
            <person name="Thomas B.C."/>
            <person name="Singh A."/>
            <person name="Wilkins M.J."/>
            <person name="Karaoz U."/>
            <person name="Brodie E.L."/>
            <person name="Williams K.H."/>
            <person name="Hubbard S.S."/>
            <person name="Banfield J.F."/>
        </authorList>
    </citation>
    <scope>NUCLEOTIDE SEQUENCE [LARGE SCALE GENOMIC DNA]</scope>
</reference>
<dbReference type="InterPro" id="IPR034904">
    <property type="entry name" value="FSCA_dom_sf"/>
</dbReference>
<dbReference type="Gene3D" id="3.30.300.130">
    <property type="entry name" value="Fe-S cluster assembly (FSCA)"/>
    <property type="match status" value="1"/>
</dbReference>
<dbReference type="InterPro" id="IPR001075">
    <property type="entry name" value="NIF_FeS_clus_asmbl_NifU_C"/>
</dbReference>
<accession>A0A1F7V8D7</accession>
<dbReference type="SUPFAM" id="SSF117916">
    <property type="entry name" value="Fe-S cluster assembly (FSCA) domain-like"/>
    <property type="match status" value="1"/>
</dbReference>